<comment type="caution">
    <text evidence="1">The sequence shown here is derived from an EMBL/GenBank/DDBJ whole genome shotgun (WGS) entry which is preliminary data.</text>
</comment>
<dbReference type="Proteomes" id="UP001359559">
    <property type="component" value="Unassembled WGS sequence"/>
</dbReference>
<reference evidence="1 2" key="1">
    <citation type="submission" date="2024-01" db="EMBL/GenBank/DDBJ databases">
        <title>The genomes of 5 underutilized Papilionoideae crops provide insights into root nodulation and disease resistance.</title>
        <authorList>
            <person name="Yuan L."/>
        </authorList>
    </citation>
    <scope>NUCLEOTIDE SEQUENCE [LARGE SCALE GENOMIC DNA]</scope>
    <source>
        <strain evidence="1">LY-2023</strain>
        <tissue evidence="1">Leaf</tissue>
    </source>
</reference>
<name>A0AAN9IT64_CLITE</name>
<evidence type="ECO:0000313" key="2">
    <source>
        <dbReference type="Proteomes" id="UP001359559"/>
    </source>
</evidence>
<accession>A0AAN9IT64</accession>
<protein>
    <submittedName>
        <fullName evidence="1">Uncharacterized protein</fullName>
    </submittedName>
</protein>
<keyword evidence="2" id="KW-1185">Reference proteome</keyword>
<dbReference type="EMBL" id="JAYKXN010000005">
    <property type="protein sequence ID" value="KAK7285704.1"/>
    <property type="molecule type" value="Genomic_DNA"/>
</dbReference>
<sequence>MQGTLLCLQKTVAFRDLICCIVLGDIHSFYWDGGCKPEMVNCPLMDPCIMASSCGCILWTSMTAGMGSWKPLGLGNRVEPVSCFHLQGKKHKVKLYKCTNNGSYSFKCNYESLFSGTDSDGDQSFTFEITIERREMTAYYSMRGNLGSLLKEHKNAKFMVLGIALVVPCPVLFPTVLGEHEEEI</sequence>
<organism evidence="1 2">
    <name type="scientific">Clitoria ternatea</name>
    <name type="common">Butterfly pea</name>
    <dbReference type="NCBI Taxonomy" id="43366"/>
    <lineage>
        <taxon>Eukaryota</taxon>
        <taxon>Viridiplantae</taxon>
        <taxon>Streptophyta</taxon>
        <taxon>Embryophyta</taxon>
        <taxon>Tracheophyta</taxon>
        <taxon>Spermatophyta</taxon>
        <taxon>Magnoliopsida</taxon>
        <taxon>eudicotyledons</taxon>
        <taxon>Gunneridae</taxon>
        <taxon>Pentapetalae</taxon>
        <taxon>rosids</taxon>
        <taxon>fabids</taxon>
        <taxon>Fabales</taxon>
        <taxon>Fabaceae</taxon>
        <taxon>Papilionoideae</taxon>
        <taxon>50 kb inversion clade</taxon>
        <taxon>NPAAA clade</taxon>
        <taxon>indigoferoid/millettioid clade</taxon>
        <taxon>Phaseoleae</taxon>
        <taxon>Clitoria</taxon>
    </lineage>
</organism>
<dbReference type="AlphaFoldDB" id="A0AAN9IT64"/>
<gene>
    <name evidence="1" type="ORF">RJT34_20482</name>
</gene>
<evidence type="ECO:0000313" key="1">
    <source>
        <dbReference type="EMBL" id="KAK7285704.1"/>
    </source>
</evidence>
<proteinExistence type="predicted"/>